<comment type="caution">
    <text evidence="6">The sequence shown here is derived from an EMBL/GenBank/DDBJ whole genome shotgun (WGS) entry which is preliminary data.</text>
</comment>
<evidence type="ECO:0000256" key="3">
    <source>
        <dbReference type="ARBA" id="ARBA00022833"/>
    </source>
</evidence>
<gene>
    <name evidence="6" type="ORF">E2I14_05145</name>
</gene>
<dbReference type="Proteomes" id="UP000294829">
    <property type="component" value="Unassembled WGS sequence"/>
</dbReference>
<evidence type="ECO:0000313" key="6">
    <source>
        <dbReference type="EMBL" id="TDK67151.1"/>
    </source>
</evidence>
<accession>A0A4R5W3C3</accession>
<evidence type="ECO:0000259" key="5">
    <source>
        <dbReference type="PROSITE" id="PS51891"/>
    </source>
</evidence>
<dbReference type="InterPro" id="IPR006913">
    <property type="entry name" value="CENP-V/GFA"/>
</dbReference>
<dbReference type="InterPro" id="IPR011057">
    <property type="entry name" value="Mss4-like_sf"/>
</dbReference>
<keyword evidence="3" id="KW-0862">Zinc</keyword>
<comment type="similarity">
    <text evidence="1">Belongs to the Gfa family.</text>
</comment>
<dbReference type="PROSITE" id="PS51891">
    <property type="entry name" value="CENP_V_GFA"/>
    <property type="match status" value="1"/>
</dbReference>
<keyword evidence="7" id="KW-1185">Reference proteome</keyword>
<evidence type="ECO:0000256" key="2">
    <source>
        <dbReference type="ARBA" id="ARBA00022723"/>
    </source>
</evidence>
<dbReference type="GO" id="GO:0046872">
    <property type="term" value="F:metal ion binding"/>
    <property type="evidence" value="ECO:0007669"/>
    <property type="project" value="UniProtKB-KW"/>
</dbReference>
<keyword evidence="2" id="KW-0479">Metal-binding</keyword>
<dbReference type="GO" id="GO:0016846">
    <property type="term" value="F:carbon-sulfur lyase activity"/>
    <property type="evidence" value="ECO:0007669"/>
    <property type="project" value="InterPro"/>
</dbReference>
<evidence type="ECO:0000256" key="4">
    <source>
        <dbReference type="ARBA" id="ARBA00023239"/>
    </source>
</evidence>
<dbReference type="PANTHER" id="PTHR33337:SF40">
    <property type="entry name" value="CENP-V_GFA DOMAIN-CONTAINING PROTEIN-RELATED"/>
    <property type="match status" value="1"/>
</dbReference>
<dbReference type="SUPFAM" id="SSF51316">
    <property type="entry name" value="Mss4-like"/>
    <property type="match status" value="1"/>
</dbReference>
<protein>
    <submittedName>
        <fullName evidence="6">GFA family protein</fullName>
    </submittedName>
</protein>
<dbReference type="Pfam" id="PF04828">
    <property type="entry name" value="GFA"/>
    <property type="match status" value="1"/>
</dbReference>
<evidence type="ECO:0000256" key="1">
    <source>
        <dbReference type="ARBA" id="ARBA00005495"/>
    </source>
</evidence>
<sequence length="143" mass="15844">MSAPTAMTPANLLRGGCYCGAVRYQTDGVASHITNCHCTICRRTTGAPFVGWFSVPVERFVFTQGVPTFYHSTPDGRRSFCSTCGTQITFNHGNDPELIDITICSLDDPEHFAPESHIHVSTKLKWVHLHDDQPSYLNAREDG</sequence>
<evidence type="ECO:0000313" key="7">
    <source>
        <dbReference type="Proteomes" id="UP000294829"/>
    </source>
</evidence>
<keyword evidence="4" id="KW-0456">Lyase</keyword>
<reference evidence="6 7" key="1">
    <citation type="submission" date="2019-03" db="EMBL/GenBank/DDBJ databases">
        <title>Sapientia aquatica gen. nov., sp. nov., isolated from a crater lake.</title>
        <authorList>
            <person name="Felfoldi T."/>
            <person name="Szabo A."/>
            <person name="Toth E."/>
            <person name="Schumann P."/>
            <person name="Keki Z."/>
            <person name="Marialigeti K."/>
            <person name="Mathe I."/>
        </authorList>
    </citation>
    <scope>NUCLEOTIDE SEQUENCE [LARGE SCALE GENOMIC DNA]</scope>
    <source>
        <strain evidence="6 7">SA-152</strain>
    </source>
</reference>
<dbReference type="EMBL" id="SMYL01000002">
    <property type="protein sequence ID" value="TDK67151.1"/>
    <property type="molecule type" value="Genomic_DNA"/>
</dbReference>
<feature type="domain" description="CENP-V/GFA" evidence="5">
    <location>
        <begin position="13"/>
        <end position="116"/>
    </location>
</feature>
<dbReference type="PANTHER" id="PTHR33337">
    <property type="entry name" value="GFA DOMAIN-CONTAINING PROTEIN"/>
    <property type="match status" value="1"/>
</dbReference>
<dbReference type="AlphaFoldDB" id="A0A4R5W3C3"/>
<organism evidence="6 7">
    <name type="scientific">Sapientia aquatica</name>
    <dbReference type="NCBI Taxonomy" id="1549640"/>
    <lineage>
        <taxon>Bacteria</taxon>
        <taxon>Pseudomonadati</taxon>
        <taxon>Pseudomonadota</taxon>
        <taxon>Betaproteobacteria</taxon>
        <taxon>Burkholderiales</taxon>
        <taxon>Oxalobacteraceae</taxon>
        <taxon>Sapientia</taxon>
    </lineage>
</organism>
<name>A0A4R5W3C3_9BURK</name>
<proteinExistence type="inferred from homology"/>
<dbReference type="Gene3D" id="3.90.1590.10">
    <property type="entry name" value="glutathione-dependent formaldehyde- activating enzyme (gfa)"/>
    <property type="match status" value="1"/>
</dbReference>
<dbReference type="OrthoDB" id="327703at2"/>